<dbReference type="EMBL" id="JAJNOR010000001">
    <property type="protein sequence ID" value="MCD2491111.1"/>
    <property type="molecule type" value="Genomic_DNA"/>
</dbReference>
<reference evidence="2 3" key="1">
    <citation type="submission" date="2021-11" db="EMBL/GenBank/DDBJ databases">
        <title>Lacrimispora sp. nov. NSJ-141 isolated from human feces.</title>
        <authorList>
            <person name="Abdugheni R."/>
        </authorList>
    </citation>
    <scope>NUCLEOTIDE SEQUENCE [LARGE SCALE GENOMIC DNA]</scope>
    <source>
        <strain evidence="2 3">NSJ-141</strain>
    </source>
</reference>
<feature type="coiled-coil region" evidence="1">
    <location>
        <begin position="69"/>
        <end position="107"/>
    </location>
</feature>
<gene>
    <name evidence="2" type="ORF">LQE92_00540</name>
</gene>
<keyword evidence="1" id="KW-0175">Coiled coil</keyword>
<proteinExistence type="predicted"/>
<evidence type="ECO:0000313" key="2">
    <source>
        <dbReference type="EMBL" id="MCD2491111.1"/>
    </source>
</evidence>
<dbReference type="RefSeq" id="WP_231061066.1">
    <property type="nucleotide sequence ID" value="NZ_JAJNOR010000001.1"/>
</dbReference>
<dbReference type="Proteomes" id="UP001299265">
    <property type="component" value="Unassembled WGS sequence"/>
</dbReference>
<organism evidence="2 3">
    <name type="scientific">Lientehia hominis</name>
    <dbReference type="NCBI Taxonomy" id="2897778"/>
    <lineage>
        <taxon>Bacteria</taxon>
        <taxon>Bacillati</taxon>
        <taxon>Bacillota</taxon>
        <taxon>Clostridia</taxon>
        <taxon>Lachnospirales</taxon>
        <taxon>Lachnospiraceae</taxon>
        <taxon>Lientehia</taxon>
    </lineage>
</organism>
<accession>A0AAP2W7K7</accession>
<keyword evidence="3" id="KW-1185">Reference proteome</keyword>
<protein>
    <submittedName>
        <fullName evidence="2">Vacuolar family H+-ATPase subunit H</fullName>
    </submittedName>
</protein>
<comment type="caution">
    <text evidence="2">The sequence shown here is derived from an EMBL/GenBank/DDBJ whole genome shotgun (WGS) entry which is preliminary data.</text>
</comment>
<evidence type="ECO:0000256" key="1">
    <source>
        <dbReference type="SAM" id="Coils"/>
    </source>
</evidence>
<name>A0AAP2W7K7_9FIRM</name>
<sequence>MSRIEQLISEIEEYIDGCKAQPFTNNKKIIVDKDEMEELLVELRLRTPDEIKKYQKIISNKEAILSSTKEEADHIIESARADAERILAEAQAQAEGIIAETEQHTAEMVSEHEVMQQAYQQAGEVVDQANGQAQQIINDAVADSDNIREGAIRYTDDMLKGLQSIINLAVEQTTGKFNSFIESLQSTGDIVTKNRDELQVPQAEAAPTAEDRRAEAVLEDNGVLNADMLE</sequence>
<evidence type="ECO:0000313" key="3">
    <source>
        <dbReference type="Proteomes" id="UP001299265"/>
    </source>
</evidence>
<dbReference type="AlphaFoldDB" id="A0AAP2W7K7"/>